<name>A0A1S9PB47_9SPHI</name>
<sequence length="130" mass="14781">MLRDRSTGKEEGYIADELFSDEQYELERQCMTVADVVQRKVLSLQEALTAYEVTEEQYFNFLAASYFTNITSTIQGDSEKLAQINALTIVDKLLKKLFAENGQHKDLTALYSSLGKITEDVKKNELKVSL</sequence>
<gene>
    <name evidence="1" type="ORF">BC343_11030</name>
</gene>
<dbReference type="STRING" id="1792845.BC343_11030"/>
<dbReference type="AlphaFoldDB" id="A0A1S9PB47"/>
<reference evidence="1 2" key="1">
    <citation type="submission" date="2016-07" db="EMBL/GenBank/DDBJ databases">
        <title>Genomic analysis of zinc-resistant bacterium Mucilaginibacter pedocola TBZ30.</title>
        <authorList>
            <person name="Huang J."/>
            <person name="Tang J."/>
        </authorList>
    </citation>
    <scope>NUCLEOTIDE SEQUENCE [LARGE SCALE GENOMIC DNA]</scope>
    <source>
        <strain evidence="1 2">TBZ30</strain>
    </source>
</reference>
<dbReference type="EMBL" id="MBTF01000034">
    <property type="protein sequence ID" value="OOQ58175.1"/>
    <property type="molecule type" value="Genomic_DNA"/>
</dbReference>
<proteinExistence type="predicted"/>
<dbReference type="Proteomes" id="UP000189739">
    <property type="component" value="Unassembled WGS sequence"/>
</dbReference>
<evidence type="ECO:0000313" key="1">
    <source>
        <dbReference type="EMBL" id="OOQ58175.1"/>
    </source>
</evidence>
<organism evidence="1 2">
    <name type="scientific">Mucilaginibacter pedocola</name>
    <dbReference type="NCBI Taxonomy" id="1792845"/>
    <lineage>
        <taxon>Bacteria</taxon>
        <taxon>Pseudomonadati</taxon>
        <taxon>Bacteroidota</taxon>
        <taxon>Sphingobacteriia</taxon>
        <taxon>Sphingobacteriales</taxon>
        <taxon>Sphingobacteriaceae</taxon>
        <taxon>Mucilaginibacter</taxon>
    </lineage>
</organism>
<accession>A0A1S9PB47</accession>
<keyword evidence="2" id="KW-1185">Reference proteome</keyword>
<protein>
    <submittedName>
        <fullName evidence="1">Uncharacterized protein</fullName>
    </submittedName>
</protein>
<comment type="caution">
    <text evidence="1">The sequence shown here is derived from an EMBL/GenBank/DDBJ whole genome shotgun (WGS) entry which is preliminary data.</text>
</comment>
<dbReference type="RefSeq" id="WP_078349906.1">
    <property type="nucleotide sequence ID" value="NZ_MBTF01000034.1"/>
</dbReference>
<evidence type="ECO:0000313" key="2">
    <source>
        <dbReference type="Proteomes" id="UP000189739"/>
    </source>
</evidence>